<dbReference type="InterPro" id="IPR025711">
    <property type="entry name" value="PepSY"/>
</dbReference>
<reference evidence="3 4" key="1">
    <citation type="journal article" date="2019" name="Int. J. Syst. Evol. Microbiol.">
        <title>The Global Catalogue of Microorganisms (GCM) 10K type strain sequencing project: providing services to taxonomists for standard genome sequencing and annotation.</title>
        <authorList>
            <consortium name="The Broad Institute Genomics Platform"/>
            <consortium name="The Broad Institute Genome Sequencing Center for Infectious Disease"/>
            <person name="Wu L."/>
            <person name="Ma J."/>
        </authorList>
    </citation>
    <scope>NUCLEOTIDE SEQUENCE [LARGE SCALE GENOMIC DNA]</scope>
    <source>
        <strain evidence="3 4">JCM 12696</strain>
    </source>
</reference>
<feature type="region of interest" description="Disordered" evidence="1">
    <location>
        <begin position="129"/>
        <end position="161"/>
    </location>
</feature>
<accession>A0ABN1UH05</accession>
<feature type="region of interest" description="Disordered" evidence="1">
    <location>
        <begin position="30"/>
        <end position="85"/>
    </location>
</feature>
<protein>
    <submittedName>
        <fullName evidence="3">PepSY domain-containing protein</fullName>
    </submittedName>
</protein>
<feature type="domain" description="PepSY" evidence="2">
    <location>
        <begin position="161"/>
        <end position="217"/>
    </location>
</feature>
<evidence type="ECO:0000313" key="4">
    <source>
        <dbReference type="Proteomes" id="UP001501371"/>
    </source>
</evidence>
<dbReference type="Gene3D" id="3.10.450.40">
    <property type="match status" value="2"/>
</dbReference>
<feature type="compositionally biased region" description="Basic and acidic residues" evidence="1">
    <location>
        <begin position="187"/>
        <end position="217"/>
    </location>
</feature>
<feature type="domain" description="PepSY" evidence="2">
    <location>
        <begin position="79"/>
        <end position="136"/>
    </location>
</feature>
<feature type="compositionally biased region" description="Low complexity" evidence="1">
    <location>
        <begin position="36"/>
        <end position="57"/>
    </location>
</feature>
<feature type="region of interest" description="Disordered" evidence="1">
    <location>
        <begin position="178"/>
        <end position="225"/>
    </location>
</feature>
<dbReference type="Pfam" id="PF03413">
    <property type="entry name" value="PepSY"/>
    <property type="match status" value="2"/>
</dbReference>
<name>A0ABN1UH05_9ACTN</name>
<comment type="caution">
    <text evidence="3">The sequence shown here is derived from an EMBL/GenBank/DDBJ whole genome shotgun (WGS) entry which is preliminary data.</text>
</comment>
<dbReference type="Proteomes" id="UP001501371">
    <property type="component" value="Unassembled WGS sequence"/>
</dbReference>
<keyword evidence="4" id="KW-1185">Reference proteome</keyword>
<proteinExistence type="predicted"/>
<evidence type="ECO:0000259" key="2">
    <source>
        <dbReference type="Pfam" id="PF03413"/>
    </source>
</evidence>
<dbReference type="RefSeq" id="WP_344268581.1">
    <property type="nucleotide sequence ID" value="NZ_BAAAKV010000001.1"/>
</dbReference>
<sequence length="225" mass="23192">MKRNLVIAAITSAALIGGGTYTAVSMDRGSAGNGVAAPPVATLTATPTQTASAIPSDDPSDDSGDDSRDRSTPGERGTKLTASDAAAAALRQHPGAVTSVDLDDDDAGNGRWEVDLLGKDNRWYELDVNATTGSVRTHSDDDGGDDDSDDDDRAALRSATVTARQAASAALGSVPGTVTAAELDDDGGNRWEVDVRGRDGRSHELHVDARTAKVTADRDDDGDDD</sequence>
<feature type="compositionally biased region" description="Acidic residues" evidence="1">
    <location>
        <begin position="142"/>
        <end position="152"/>
    </location>
</feature>
<feature type="compositionally biased region" description="Basic and acidic residues" evidence="1">
    <location>
        <begin position="65"/>
        <end position="78"/>
    </location>
</feature>
<evidence type="ECO:0000313" key="3">
    <source>
        <dbReference type="EMBL" id="GAA1150202.1"/>
    </source>
</evidence>
<evidence type="ECO:0000256" key="1">
    <source>
        <dbReference type="SAM" id="MobiDB-lite"/>
    </source>
</evidence>
<gene>
    <name evidence="3" type="ORF">GCM10009654_01860</name>
</gene>
<organism evidence="3 4">
    <name type="scientific">Streptomyces hebeiensis</name>
    <dbReference type="NCBI Taxonomy" id="229486"/>
    <lineage>
        <taxon>Bacteria</taxon>
        <taxon>Bacillati</taxon>
        <taxon>Actinomycetota</taxon>
        <taxon>Actinomycetes</taxon>
        <taxon>Kitasatosporales</taxon>
        <taxon>Streptomycetaceae</taxon>
        <taxon>Streptomyces</taxon>
    </lineage>
</organism>
<dbReference type="EMBL" id="BAAAKV010000001">
    <property type="protein sequence ID" value="GAA1150202.1"/>
    <property type="molecule type" value="Genomic_DNA"/>
</dbReference>